<feature type="domain" description="Ig-like" evidence="1">
    <location>
        <begin position="11"/>
        <end position="48"/>
    </location>
</feature>
<evidence type="ECO:0000259" key="1">
    <source>
        <dbReference type="PROSITE" id="PS50835"/>
    </source>
</evidence>
<dbReference type="PROSITE" id="PS50835">
    <property type="entry name" value="IG_LIKE"/>
    <property type="match status" value="1"/>
</dbReference>
<feature type="non-terminal residue" evidence="2">
    <location>
        <position position="74"/>
    </location>
</feature>
<dbReference type="EMBL" id="HACG01051895">
    <property type="protein sequence ID" value="CEK98766.1"/>
    <property type="molecule type" value="Transcribed_RNA"/>
</dbReference>
<name>A0A0B7C2A0_9EUPU</name>
<gene>
    <name evidence="2" type="primary">ORF219532</name>
</gene>
<dbReference type="AlphaFoldDB" id="A0A0B7C2A0"/>
<accession>A0A0B7C2A0</accession>
<dbReference type="Gene3D" id="2.60.40.10">
    <property type="entry name" value="Immunoglobulins"/>
    <property type="match status" value="1"/>
</dbReference>
<feature type="non-terminal residue" evidence="2">
    <location>
        <position position="1"/>
    </location>
</feature>
<proteinExistence type="predicted"/>
<dbReference type="SUPFAM" id="SSF48726">
    <property type="entry name" value="Immunoglobulin"/>
    <property type="match status" value="1"/>
</dbReference>
<dbReference type="InterPro" id="IPR013098">
    <property type="entry name" value="Ig_I-set"/>
</dbReference>
<dbReference type="InterPro" id="IPR013783">
    <property type="entry name" value="Ig-like_fold"/>
</dbReference>
<sequence>KNSNLFVEVAPRISGNMEETFEININESILLPCEVSGIPQPIVSWKQNFMPLNVDPPRTYVQHDGLYISKAQIA</sequence>
<reference evidence="2" key="1">
    <citation type="submission" date="2014-12" db="EMBL/GenBank/DDBJ databases">
        <title>Insight into the proteome of Arion vulgaris.</title>
        <authorList>
            <person name="Aradska J."/>
            <person name="Bulat T."/>
            <person name="Smidak R."/>
            <person name="Sarate P."/>
            <person name="Gangsoo J."/>
            <person name="Sialana F."/>
            <person name="Bilban M."/>
            <person name="Lubec G."/>
        </authorList>
    </citation>
    <scope>NUCLEOTIDE SEQUENCE</scope>
    <source>
        <tissue evidence="2">Skin</tissue>
    </source>
</reference>
<protein>
    <recommendedName>
        <fullName evidence="1">Ig-like domain-containing protein</fullName>
    </recommendedName>
</protein>
<evidence type="ECO:0000313" key="2">
    <source>
        <dbReference type="EMBL" id="CEK98766.1"/>
    </source>
</evidence>
<dbReference type="InterPro" id="IPR036179">
    <property type="entry name" value="Ig-like_dom_sf"/>
</dbReference>
<dbReference type="Pfam" id="PF07679">
    <property type="entry name" value="I-set"/>
    <property type="match status" value="1"/>
</dbReference>
<organism evidence="2">
    <name type="scientific">Arion vulgaris</name>
    <dbReference type="NCBI Taxonomy" id="1028688"/>
    <lineage>
        <taxon>Eukaryota</taxon>
        <taxon>Metazoa</taxon>
        <taxon>Spiralia</taxon>
        <taxon>Lophotrochozoa</taxon>
        <taxon>Mollusca</taxon>
        <taxon>Gastropoda</taxon>
        <taxon>Heterobranchia</taxon>
        <taxon>Euthyneura</taxon>
        <taxon>Panpulmonata</taxon>
        <taxon>Eupulmonata</taxon>
        <taxon>Stylommatophora</taxon>
        <taxon>Helicina</taxon>
        <taxon>Arionoidea</taxon>
        <taxon>Arionidae</taxon>
        <taxon>Arion</taxon>
    </lineage>
</organism>
<dbReference type="InterPro" id="IPR007110">
    <property type="entry name" value="Ig-like_dom"/>
</dbReference>